<feature type="non-terminal residue" evidence="1">
    <location>
        <position position="448"/>
    </location>
</feature>
<dbReference type="eggNOG" id="ENOG502QQ9P">
    <property type="taxonomic scope" value="Eukaryota"/>
</dbReference>
<dbReference type="EMBL" id="CM000643">
    <property type="protein sequence ID" value="EED91732.1"/>
    <property type="molecule type" value="Genomic_DNA"/>
</dbReference>
<dbReference type="InParanoid" id="B8C4J0"/>
<protein>
    <submittedName>
        <fullName evidence="1">Tocopherol cyclase</fullName>
    </submittedName>
</protein>
<dbReference type="PANTHER" id="PTHR35309:SF4">
    <property type="entry name" value="TOCOPHEROL CYCLASE"/>
    <property type="match status" value="1"/>
</dbReference>
<organism evidence="1 2">
    <name type="scientific">Thalassiosira pseudonana</name>
    <name type="common">Marine diatom</name>
    <name type="synonym">Cyclotella nana</name>
    <dbReference type="NCBI Taxonomy" id="35128"/>
    <lineage>
        <taxon>Eukaryota</taxon>
        <taxon>Sar</taxon>
        <taxon>Stramenopiles</taxon>
        <taxon>Ochrophyta</taxon>
        <taxon>Bacillariophyta</taxon>
        <taxon>Coscinodiscophyceae</taxon>
        <taxon>Thalassiosirophycidae</taxon>
        <taxon>Thalassiosirales</taxon>
        <taxon>Thalassiosiraceae</taxon>
        <taxon>Thalassiosira</taxon>
    </lineage>
</organism>
<keyword evidence="2" id="KW-1185">Reference proteome</keyword>
<evidence type="ECO:0000313" key="1">
    <source>
        <dbReference type="EMBL" id="EED91732.1"/>
    </source>
</evidence>
<name>B8C4J0_THAPS</name>
<dbReference type="OMA" id="PHSGYHW"/>
<reference evidence="1 2" key="2">
    <citation type="journal article" date="2008" name="Nature">
        <title>The Phaeodactylum genome reveals the evolutionary history of diatom genomes.</title>
        <authorList>
            <person name="Bowler C."/>
            <person name="Allen A.E."/>
            <person name="Badger J.H."/>
            <person name="Grimwood J."/>
            <person name="Jabbari K."/>
            <person name="Kuo A."/>
            <person name="Maheswari U."/>
            <person name="Martens C."/>
            <person name="Maumus F."/>
            <person name="Otillar R.P."/>
            <person name="Rayko E."/>
            <person name="Salamov A."/>
            <person name="Vandepoele K."/>
            <person name="Beszteri B."/>
            <person name="Gruber A."/>
            <person name="Heijde M."/>
            <person name="Katinka M."/>
            <person name="Mock T."/>
            <person name="Valentin K."/>
            <person name="Verret F."/>
            <person name="Berges J.A."/>
            <person name="Brownlee C."/>
            <person name="Cadoret J.P."/>
            <person name="Chiovitti A."/>
            <person name="Choi C.J."/>
            <person name="Coesel S."/>
            <person name="De Martino A."/>
            <person name="Detter J.C."/>
            <person name="Durkin C."/>
            <person name="Falciatore A."/>
            <person name="Fournet J."/>
            <person name="Haruta M."/>
            <person name="Huysman M.J."/>
            <person name="Jenkins B.D."/>
            <person name="Jiroutova K."/>
            <person name="Jorgensen R.E."/>
            <person name="Joubert Y."/>
            <person name="Kaplan A."/>
            <person name="Kroger N."/>
            <person name="Kroth P.G."/>
            <person name="La Roche J."/>
            <person name="Lindquist E."/>
            <person name="Lommer M."/>
            <person name="Martin-Jezequel V."/>
            <person name="Lopez P.J."/>
            <person name="Lucas S."/>
            <person name="Mangogna M."/>
            <person name="McGinnis K."/>
            <person name="Medlin L.K."/>
            <person name="Montsant A."/>
            <person name="Oudot-Le Secq M.P."/>
            <person name="Napoli C."/>
            <person name="Obornik M."/>
            <person name="Parker M.S."/>
            <person name="Petit J.L."/>
            <person name="Porcel B.M."/>
            <person name="Poulsen N."/>
            <person name="Robison M."/>
            <person name="Rychlewski L."/>
            <person name="Rynearson T.A."/>
            <person name="Schmutz J."/>
            <person name="Shapiro H."/>
            <person name="Siaut M."/>
            <person name="Stanley M."/>
            <person name="Sussman M.R."/>
            <person name="Taylor A.R."/>
            <person name="Vardi A."/>
            <person name="von Dassow P."/>
            <person name="Vyverman W."/>
            <person name="Willis A."/>
            <person name="Wyrwicz L.S."/>
            <person name="Rokhsar D.S."/>
            <person name="Weissenbach J."/>
            <person name="Armbrust E.V."/>
            <person name="Green B.R."/>
            <person name="Van de Peer Y."/>
            <person name="Grigoriev I.V."/>
        </authorList>
    </citation>
    <scope>NUCLEOTIDE SEQUENCE [LARGE SCALE GENOMIC DNA]</scope>
    <source>
        <strain evidence="1 2">CCMP1335</strain>
    </source>
</reference>
<dbReference type="RefSeq" id="XP_002291625.1">
    <property type="nucleotide sequence ID" value="XM_002291589.1"/>
</dbReference>
<dbReference type="KEGG" id="tps:THAPSDRAFT_263019"/>
<dbReference type="GO" id="GO:0009976">
    <property type="term" value="F:tocopherol cyclase activity"/>
    <property type="evidence" value="ECO:0007669"/>
    <property type="project" value="InterPro"/>
</dbReference>
<gene>
    <name evidence="1" type="ORF">THAPSDRAFT_263019</name>
</gene>
<dbReference type="GeneID" id="7446329"/>
<dbReference type="Pfam" id="PF14249">
    <property type="entry name" value="Tocopherol_cycl"/>
    <property type="match status" value="1"/>
</dbReference>
<dbReference type="HOGENOM" id="CLU_048962_0_0_1"/>
<dbReference type="PANTHER" id="PTHR35309">
    <property type="match status" value="1"/>
</dbReference>
<dbReference type="PaxDb" id="35128-Thaps263019"/>
<sequence length="448" mass="51282">NLQTPHAGRKMLFSRNSRRFTEGWYYRLTLPEHNESFVFIFSIEDAGRWIRSKRRMRHILQSLRSSYVKSPLTLACFQLLGPQDTYLVQSDEDDTKFWGWKYSQGLGCTFQWNDEGKDDNHTAHIAAMQPDEWRKRVQTGFQILPFHFQGRLNGHDGTLGGVKANQGIPGSAEYDISLKPVAGWGNYPPLSSATNSTTTNNNYRQYSTAGWLAAFPVFEPHWQITMAHARASGSLNWNGTVYEFEDAPFYGEKNWGGAFPTKWYWAQCNSFDDHQDLSFTAGGGIRELPFSFLMGKKMTETLGLIGIHYQGTFYEIVPWTGEMQWEVAPWGRWEFRGRCTDKNGNCQFEAEVVATTKDGVEGVLLRAPTKDEGMQYFCRDSGAGKVTLSLWLLEWDDDEGDYVRSSQSSQCTVEVGGGPWWDVWRVSSKMSRPLKFMIRLPYILRGIL</sequence>
<dbReference type="STRING" id="35128.B8C4J0"/>
<evidence type="ECO:0000313" key="2">
    <source>
        <dbReference type="Proteomes" id="UP000001449"/>
    </source>
</evidence>
<feature type="non-terminal residue" evidence="1">
    <location>
        <position position="1"/>
    </location>
</feature>
<proteinExistence type="predicted"/>
<dbReference type="Proteomes" id="UP000001449">
    <property type="component" value="Chromosome 6"/>
</dbReference>
<dbReference type="SUPFAM" id="SSF159245">
    <property type="entry name" value="AttH-like"/>
    <property type="match status" value="1"/>
</dbReference>
<dbReference type="AlphaFoldDB" id="B8C4J0"/>
<dbReference type="InterPro" id="IPR025893">
    <property type="entry name" value="Tocopherol_cyclase"/>
</dbReference>
<reference evidence="1 2" key="1">
    <citation type="journal article" date="2004" name="Science">
        <title>The genome of the diatom Thalassiosira pseudonana: ecology, evolution, and metabolism.</title>
        <authorList>
            <person name="Armbrust E.V."/>
            <person name="Berges J.A."/>
            <person name="Bowler C."/>
            <person name="Green B.R."/>
            <person name="Martinez D."/>
            <person name="Putnam N.H."/>
            <person name="Zhou S."/>
            <person name="Allen A.E."/>
            <person name="Apt K.E."/>
            <person name="Bechner M."/>
            <person name="Brzezinski M.A."/>
            <person name="Chaal B.K."/>
            <person name="Chiovitti A."/>
            <person name="Davis A.K."/>
            <person name="Demarest M.S."/>
            <person name="Detter J.C."/>
            <person name="Glavina T."/>
            <person name="Goodstein D."/>
            <person name="Hadi M.Z."/>
            <person name="Hellsten U."/>
            <person name="Hildebrand M."/>
            <person name="Jenkins B.D."/>
            <person name="Jurka J."/>
            <person name="Kapitonov V.V."/>
            <person name="Kroger N."/>
            <person name="Lau W.W."/>
            <person name="Lane T.W."/>
            <person name="Larimer F.W."/>
            <person name="Lippmeier J.C."/>
            <person name="Lucas S."/>
            <person name="Medina M."/>
            <person name="Montsant A."/>
            <person name="Obornik M."/>
            <person name="Parker M.S."/>
            <person name="Palenik B."/>
            <person name="Pazour G.J."/>
            <person name="Richardson P.M."/>
            <person name="Rynearson T.A."/>
            <person name="Saito M.A."/>
            <person name="Schwartz D.C."/>
            <person name="Thamatrakoln K."/>
            <person name="Valentin K."/>
            <person name="Vardi A."/>
            <person name="Wilkerson F.P."/>
            <person name="Rokhsar D.S."/>
        </authorList>
    </citation>
    <scope>NUCLEOTIDE SEQUENCE [LARGE SCALE GENOMIC DNA]</scope>
    <source>
        <strain evidence="1 2">CCMP1335</strain>
    </source>
</reference>
<accession>B8C4J0</accession>